<comment type="caution">
    <text evidence="6">The sequence shown here is derived from an EMBL/GenBank/DDBJ whole genome shotgun (WGS) entry which is preliminary data.</text>
</comment>
<reference evidence="6 7" key="1">
    <citation type="submission" date="2021-07" db="EMBL/GenBank/DDBJ databases">
        <title>Paenibacillus radiodurans sp. nov., isolated from the southeastern edge of Tengger Desert.</title>
        <authorList>
            <person name="Zhang G."/>
        </authorList>
    </citation>
    <scope>NUCLEOTIDE SEQUENCE [LARGE SCALE GENOMIC DNA]</scope>
    <source>
        <strain evidence="6 7">CCM 7311</strain>
    </source>
</reference>
<evidence type="ECO:0000256" key="2">
    <source>
        <dbReference type="ARBA" id="ARBA00022729"/>
    </source>
</evidence>
<evidence type="ECO:0000313" key="7">
    <source>
        <dbReference type="Proteomes" id="UP001519887"/>
    </source>
</evidence>
<evidence type="ECO:0000313" key="6">
    <source>
        <dbReference type="EMBL" id="MBW7454155.1"/>
    </source>
</evidence>
<proteinExistence type="predicted"/>
<dbReference type="InterPro" id="IPR050490">
    <property type="entry name" value="Bact_solute-bd_prot1"/>
</dbReference>
<keyword evidence="2" id="KW-0732">Signal</keyword>
<protein>
    <submittedName>
        <fullName evidence="6">Extracellular solute-binding protein</fullName>
    </submittedName>
</protein>
<dbReference type="EMBL" id="JAHZIK010000161">
    <property type="protein sequence ID" value="MBW7454155.1"/>
    <property type="molecule type" value="Genomic_DNA"/>
</dbReference>
<evidence type="ECO:0000256" key="1">
    <source>
        <dbReference type="ARBA" id="ARBA00022475"/>
    </source>
</evidence>
<gene>
    <name evidence="6" type="ORF">K0U00_08935</name>
</gene>
<dbReference type="SUPFAM" id="SSF53850">
    <property type="entry name" value="Periplasmic binding protein-like II"/>
    <property type="match status" value="1"/>
</dbReference>
<keyword evidence="5" id="KW-0449">Lipoprotein</keyword>
<evidence type="ECO:0000256" key="4">
    <source>
        <dbReference type="ARBA" id="ARBA00023139"/>
    </source>
</evidence>
<name>A0ABS7BZT7_9BACL</name>
<dbReference type="CDD" id="cd13580">
    <property type="entry name" value="PBP2_AlgQ_like_1"/>
    <property type="match status" value="1"/>
</dbReference>
<dbReference type="PANTHER" id="PTHR43649">
    <property type="entry name" value="ARABINOSE-BINDING PROTEIN-RELATED"/>
    <property type="match status" value="1"/>
</dbReference>
<keyword evidence="7" id="KW-1185">Reference proteome</keyword>
<evidence type="ECO:0000256" key="5">
    <source>
        <dbReference type="ARBA" id="ARBA00023288"/>
    </source>
</evidence>
<accession>A0ABS7BZT7</accession>
<dbReference type="RefSeq" id="WP_210040298.1">
    <property type="nucleotide sequence ID" value="NZ_JBHLVU010000007.1"/>
</dbReference>
<keyword evidence="3" id="KW-0472">Membrane</keyword>
<keyword evidence="1" id="KW-1003">Cell membrane</keyword>
<sequence length="498" mass="56918">MLAAAVCYMCTGCELSGQTGKNKPAAQDESAISIVISSLGMTFPDGMDENDNPYLSYIETKNDLDIKVTTPPPEVYEEKLDVIMSSGNLPDLLHTYDPVWFNHYAKQGSFIPLDGLIDQYGPNLKKKIKDEVWDRVRYNGKIYAIPSLNEVIGNEIMYARKDWLDRVGMKPPVTLEEYYNVIRAFTRDDPDGNGKADTVGLTLMTDMSRSAPFFGAFGTQLDSWFERDGQLVNGSIMPETRKALAFLARLYQEGLLDREFPLNLHNNLYEKVENGKVGLFSATWYDTRGPIAANMKKDPDAEWIALDYPTGIHGEKGIKNQDNIRGYNVIPVGTKHPELVIRMLDFIAGDYKNLKLGFENQIWTMENGRMVTDFAMHDKHLYRGIYQSLVDVPDPELFKERLDSLGDFHLYDNLQTIEQNLIENEFYGIPTPAMSQYDKQLGDLQEGLIQIIMGIQPLEAFDSFVEQWRQQGGDEITKEVNEWYRKQRDGERGREWDE</sequence>
<organism evidence="6 7">
    <name type="scientific">Paenibacillus sepulcri</name>
    <dbReference type="NCBI Taxonomy" id="359917"/>
    <lineage>
        <taxon>Bacteria</taxon>
        <taxon>Bacillati</taxon>
        <taxon>Bacillota</taxon>
        <taxon>Bacilli</taxon>
        <taxon>Bacillales</taxon>
        <taxon>Paenibacillaceae</taxon>
        <taxon>Paenibacillus</taxon>
    </lineage>
</organism>
<dbReference type="Proteomes" id="UP001519887">
    <property type="component" value="Unassembled WGS sequence"/>
</dbReference>
<evidence type="ECO:0000256" key="3">
    <source>
        <dbReference type="ARBA" id="ARBA00023136"/>
    </source>
</evidence>
<dbReference type="Pfam" id="PF01547">
    <property type="entry name" value="SBP_bac_1"/>
    <property type="match status" value="1"/>
</dbReference>
<dbReference type="InterPro" id="IPR006059">
    <property type="entry name" value="SBP"/>
</dbReference>
<dbReference type="Gene3D" id="3.40.190.10">
    <property type="entry name" value="Periplasmic binding protein-like II"/>
    <property type="match status" value="2"/>
</dbReference>
<dbReference type="PANTHER" id="PTHR43649:SF33">
    <property type="entry name" value="POLYGALACTURONAN_RHAMNOGALACTURONAN-BINDING PROTEIN YTCQ"/>
    <property type="match status" value="1"/>
</dbReference>
<keyword evidence="4" id="KW-0564">Palmitate</keyword>